<feature type="domain" description="Nephrocystin 3-like N-terminal" evidence="3">
    <location>
        <begin position="35"/>
        <end position="195"/>
    </location>
</feature>
<dbReference type="Proteomes" id="UP001218218">
    <property type="component" value="Unassembled WGS sequence"/>
</dbReference>
<protein>
    <recommendedName>
        <fullName evidence="6">AAA+ ATPase domain-containing protein</fullName>
    </recommendedName>
</protein>
<evidence type="ECO:0008006" key="6">
    <source>
        <dbReference type="Google" id="ProtNLM"/>
    </source>
</evidence>
<evidence type="ECO:0000259" key="2">
    <source>
        <dbReference type="Pfam" id="PF22939"/>
    </source>
</evidence>
<keyword evidence="1" id="KW-0677">Repeat</keyword>
<dbReference type="PANTHER" id="PTHR10039">
    <property type="entry name" value="AMELOGENIN"/>
    <property type="match status" value="1"/>
</dbReference>
<dbReference type="EMBL" id="JARIHO010000119">
    <property type="protein sequence ID" value="KAJ7302178.1"/>
    <property type="molecule type" value="Genomic_DNA"/>
</dbReference>
<dbReference type="InterPro" id="IPR054471">
    <property type="entry name" value="GPIID_WHD"/>
</dbReference>
<dbReference type="Gene3D" id="3.40.50.300">
    <property type="entry name" value="P-loop containing nucleotide triphosphate hydrolases"/>
    <property type="match status" value="1"/>
</dbReference>
<dbReference type="PANTHER" id="PTHR10039:SF15">
    <property type="entry name" value="NACHT DOMAIN-CONTAINING PROTEIN"/>
    <property type="match status" value="1"/>
</dbReference>
<evidence type="ECO:0000313" key="4">
    <source>
        <dbReference type="EMBL" id="KAJ7302178.1"/>
    </source>
</evidence>
<organism evidence="4 5">
    <name type="scientific">Mycena albidolilacea</name>
    <dbReference type="NCBI Taxonomy" id="1033008"/>
    <lineage>
        <taxon>Eukaryota</taxon>
        <taxon>Fungi</taxon>
        <taxon>Dikarya</taxon>
        <taxon>Basidiomycota</taxon>
        <taxon>Agaricomycotina</taxon>
        <taxon>Agaricomycetes</taxon>
        <taxon>Agaricomycetidae</taxon>
        <taxon>Agaricales</taxon>
        <taxon>Marasmiineae</taxon>
        <taxon>Mycenaceae</taxon>
        <taxon>Mycena</taxon>
    </lineage>
</organism>
<dbReference type="AlphaFoldDB" id="A0AAD7E7X7"/>
<gene>
    <name evidence="4" type="ORF">DFH08DRAFT_669087</name>
</gene>
<dbReference type="Pfam" id="PF22939">
    <property type="entry name" value="WHD_GPIID"/>
    <property type="match status" value="1"/>
</dbReference>
<comment type="caution">
    <text evidence="4">The sequence shown here is derived from an EMBL/GenBank/DDBJ whole genome shotgun (WGS) entry which is preliminary data.</text>
</comment>
<feature type="domain" description="GPI inositol-deacylase winged helix" evidence="2">
    <location>
        <begin position="304"/>
        <end position="385"/>
    </location>
</feature>
<dbReference type="SUPFAM" id="SSF52540">
    <property type="entry name" value="P-loop containing nucleoside triphosphate hydrolases"/>
    <property type="match status" value="1"/>
</dbReference>
<accession>A0AAD7E7X7</accession>
<feature type="non-terminal residue" evidence="4">
    <location>
        <position position="411"/>
    </location>
</feature>
<evidence type="ECO:0000313" key="5">
    <source>
        <dbReference type="Proteomes" id="UP001218218"/>
    </source>
</evidence>
<keyword evidence="5" id="KW-1185">Reference proteome</keyword>
<name>A0AAD7E7X7_9AGAR</name>
<dbReference type="InterPro" id="IPR056884">
    <property type="entry name" value="NPHP3-like_N"/>
</dbReference>
<feature type="non-terminal residue" evidence="4">
    <location>
        <position position="1"/>
    </location>
</feature>
<reference evidence="4" key="1">
    <citation type="submission" date="2023-03" db="EMBL/GenBank/DDBJ databases">
        <title>Massive genome expansion in bonnet fungi (Mycena s.s.) driven by repeated elements and novel gene families across ecological guilds.</title>
        <authorList>
            <consortium name="Lawrence Berkeley National Laboratory"/>
            <person name="Harder C.B."/>
            <person name="Miyauchi S."/>
            <person name="Viragh M."/>
            <person name="Kuo A."/>
            <person name="Thoen E."/>
            <person name="Andreopoulos B."/>
            <person name="Lu D."/>
            <person name="Skrede I."/>
            <person name="Drula E."/>
            <person name="Henrissat B."/>
            <person name="Morin E."/>
            <person name="Kohler A."/>
            <person name="Barry K."/>
            <person name="LaButti K."/>
            <person name="Morin E."/>
            <person name="Salamov A."/>
            <person name="Lipzen A."/>
            <person name="Mereny Z."/>
            <person name="Hegedus B."/>
            <person name="Baldrian P."/>
            <person name="Stursova M."/>
            <person name="Weitz H."/>
            <person name="Taylor A."/>
            <person name="Grigoriev I.V."/>
            <person name="Nagy L.G."/>
            <person name="Martin F."/>
            <person name="Kauserud H."/>
        </authorList>
    </citation>
    <scope>NUCLEOTIDE SEQUENCE</scope>
    <source>
        <strain evidence="4">CBHHK002</strain>
    </source>
</reference>
<proteinExistence type="predicted"/>
<sequence length="411" mass="46138">NYGNKEEERKKIIDWFSPINFFLRQADISQMQEKGTGGWLLAHPVFKKWESGSGSTLWCCGIPGAGKTVLVSMVVEHLNAAFRNNKDIGVACIYLNHKEAENQTTSKLLAGLWRQLVLGRDISSTAENLYKQHQEKGTAPSLEEVVHILSSSIKEFSKVFIIVDAMDEYPEFQREILLQQLAAMGNNVNLMITSRPHVSPESSSFPDLETLDIQAAPEDIQAYINAQIKLSPRLSKHIQKEPVLREEILTKISDTANGMFLLAKLHIDSLSMKNTVWAVEEALKVLPVDLFSSYDIAIQRIDAQSKEDRKTARSTITWVANTKRLLTTEELQVALAIEPGMRQLNQRNLMDIDIILSVCAGLVIVDKKSSVVRLVHHTTQEYLDSIQAKEFPDAQTEITCTLLTALAFDGY</sequence>
<dbReference type="Pfam" id="PF24883">
    <property type="entry name" value="NPHP3_N"/>
    <property type="match status" value="1"/>
</dbReference>
<dbReference type="InterPro" id="IPR027417">
    <property type="entry name" value="P-loop_NTPase"/>
</dbReference>
<evidence type="ECO:0000256" key="1">
    <source>
        <dbReference type="ARBA" id="ARBA00022737"/>
    </source>
</evidence>
<evidence type="ECO:0000259" key="3">
    <source>
        <dbReference type="Pfam" id="PF24883"/>
    </source>
</evidence>